<protein>
    <submittedName>
        <fullName evidence="1">Uncharacterized protein</fullName>
    </submittedName>
</protein>
<gene>
    <name evidence="1" type="ORF">F4821DRAFT_258945</name>
</gene>
<evidence type="ECO:0000313" key="2">
    <source>
        <dbReference type="Proteomes" id="UP001497680"/>
    </source>
</evidence>
<proteinExistence type="predicted"/>
<sequence length="138" mass="13070">MILLRIHWLSAASLREESLVDGGHADSLKSLTLSELVHSGLAIAPSSELLARGVFHPPALDAPVTAASAPGGSAGGGGDGGGGAASAGGGAASAGGGAASAGGGAAAAAFVGRLQRRVANRGHLVLVPVLTPPGELIT</sequence>
<organism evidence="1 2">
    <name type="scientific">Hypoxylon rubiginosum</name>
    <dbReference type="NCBI Taxonomy" id="110542"/>
    <lineage>
        <taxon>Eukaryota</taxon>
        <taxon>Fungi</taxon>
        <taxon>Dikarya</taxon>
        <taxon>Ascomycota</taxon>
        <taxon>Pezizomycotina</taxon>
        <taxon>Sordariomycetes</taxon>
        <taxon>Xylariomycetidae</taxon>
        <taxon>Xylariales</taxon>
        <taxon>Hypoxylaceae</taxon>
        <taxon>Hypoxylon</taxon>
    </lineage>
</organism>
<accession>A0ACC0D4T7</accession>
<dbReference type="Proteomes" id="UP001497680">
    <property type="component" value="Unassembled WGS sequence"/>
</dbReference>
<evidence type="ECO:0000313" key="1">
    <source>
        <dbReference type="EMBL" id="KAI6087590.1"/>
    </source>
</evidence>
<comment type="caution">
    <text evidence="1">The sequence shown here is derived from an EMBL/GenBank/DDBJ whole genome shotgun (WGS) entry which is preliminary data.</text>
</comment>
<name>A0ACC0D4T7_9PEZI</name>
<reference evidence="1 2" key="1">
    <citation type="journal article" date="2022" name="New Phytol.">
        <title>Ecological generalism drives hyperdiversity of secondary metabolite gene clusters in xylarialean endophytes.</title>
        <authorList>
            <person name="Franco M.E.E."/>
            <person name="Wisecaver J.H."/>
            <person name="Arnold A.E."/>
            <person name="Ju Y.M."/>
            <person name="Slot J.C."/>
            <person name="Ahrendt S."/>
            <person name="Moore L.P."/>
            <person name="Eastman K.E."/>
            <person name="Scott K."/>
            <person name="Konkel Z."/>
            <person name="Mondo S.J."/>
            <person name="Kuo A."/>
            <person name="Hayes R.D."/>
            <person name="Haridas S."/>
            <person name="Andreopoulos B."/>
            <person name="Riley R."/>
            <person name="LaButti K."/>
            <person name="Pangilinan J."/>
            <person name="Lipzen A."/>
            <person name="Amirebrahimi M."/>
            <person name="Yan J."/>
            <person name="Adam C."/>
            <person name="Keymanesh K."/>
            <person name="Ng V."/>
            <person name="Louie K."/>
            <person name="Northen T."/>
            <person name="Drula E."/>
            <person name="Henrissat B."/>
            <person name="Hsieh H.M."/>
            <person name="Youens-Clark K."/>
            <person name="Lutzoni F."/>
            <person name="Miadlikowska J."/>
            <person name="Eastwood D.C."/>
            <person name="Hamelin R.C."/>
            <person name="Grigoriev I.V."/>
            <person name="U'Ren J.M."/>
        </authorList>
    </citation>
    <scope>NUCLEOTIDE SEQUENCE [LARGE SCALE GENOMIC DNA]</scope>
    <source>
        <strain evidence="1 2">ER1909</strain>
    </source>
</reference>
<keyword evidence="2" id="KW-1185">Reference proteome</keyword>
<dbReference type="EMBL" id="MU394307">
    <property type="protein sequence ID" value="KAI6087590.1"/>
    <property type="molecule type" value="Genomic_DNA"/>
</dbReference>